<dbReference type="InterPro" id="IPR029071">
    <property type="entry name" value="Ubiquitin-like_domsf"/>
</dbReference>
<dbReference type="FunFam" id="3.10.20.90:FF:000278">
    <property type="entry name" value="serine-rich adhesin for platelets"/>
    <property type="match status" value="1"/>
</dbReference>
<dbReference type="Pfam" id="PF00788">
    <property type="entry name" value="RA"/>
    <property type="match status" value="1"/>
</dbReference>
<dbReference type="PROSITE" id="PS50951">
    <property type="entry name" value="SARAH"/>
    <property type="match status" value="1"/>
</dbReference>
<dbReference type="AlphaFoldDB" id="A0A653DPA7"/>
<feature type="domain" description="SARAH" evidence="9">
    <location>
        <begin position="542"/>
        <end position="589"/>
    </location>
</feature>
<dbReference type="OrthoDB" id="9976881at2759"/>
<reference evidence="10 11" key="1">
    <citation type="submission" date="2019-01" db="EMBL/GenBank/DDBJ databases">
        <authorList>
            <person name="Sayadi A."/>
        </authorList>
    </citation>
    <scope>NUCLEOTIDE SEQUENCE [LARGE SCALE GENOMIC DNA]</scope>
</reference>
<dbReference type="SUPFAM" id="SSF57716">
    <property type="entry name" value="Glucocorticoid receptor-like (DNA-binding domain)"/>
    <property type="match status" value="2"/>
</dbReference>
<dbReference type="PANTHER" id="PTHR22738">
    <property type="entry name" value="RASSF"/>
    <property type="match status" value="1"/>
</dbReference>
<evidence type="ECO:0000313" key="10">
    <source>
        <dbReference type="EMBL" id="VEN61819.1"/>
    </source>
</evidence>
<dbReference type="PROSITE" id="PS00478">
    <property type="entry name" value="LIM_DOMAIN_1"/>
    <property type="match status" value="1"/>
</dbReference>
<evidence type="ECO:0000313" key="11">
    <source>
        <dbReference type="Proteomes" id="UP000410492"/>
    </source>
</evidence>
<dbReference type="GO" id="GO:0046872">
    <property type="term" value="F:metal ion binding"/>
    <property type="evidence" value="ECO:0007669"/>
    <property type="project" value="UniProtKB-KW"/>
</dbReference>
<dbReference type="PROSITE" id="PS50023">
    <property type="entry name" value="LIM_DOMAIN_2"/>
    <property type="match status" value="1"/>
</dbReference>
<dbReference type="FunFam" id="2.10.110.10:FF:000104">
    <property type="entry name" value="Ras association domain-containing protein 2"/>
    <property type="match status" value="1"/>
</dbReference>
<feature type="region of interest" description="Disordered" evidence="6">
    <location>
        <begin position="72"/>
        <end position="96"/>
    </location>
</feature>
<dbReference type="PROSITE" id="PS50200">
    <property type="entry name" value="RA"/>
    <property type="match status" value="1"/>
</dbReference>
<evidence type="ECO:0000256" key="1">
    <source>
        <dbReference type="ARBA" id="ARBA00022723"/>
    </source>
</evidence>
<accession>A0A653DPA7</accession>
<evidence type="ECO:0000259" key="9">
    <source>
        <dbReference type="PROSITE" id="PS50951"/>
    </source>
</evidence>
<dbReference type="SMART" id="SM00132">
    <property type="entry name" value="LIM"/>
    <property type="match status" value="1"/>
</dbReference>
<dbReference type="Pfam" id="PF00412">
    <property type="entry name" value="LIM"/>
    <property type="match status" value="1"/>
</dbReference>
<feature type="region of interest" description="Disordered" evidence="6">
    <location>
        <begin position="188"/>
        <end position="243"/>
    </location>
</feature>
<dbReference type="PANTHER" id="PTHR22738:SF15">
    <property type="entry name" value="LD40758P"/>
    <property type="match status" value="1"/>
</dbReference>
<evidence type="ECO:0000256" key="5">
    <source>
        <dbReference type="SAM" id="Coils"/>
    </source>
</evidence>
<keyword evidence="1 4" id="KW-0479">Metal-binding</keyword>
<proteinExistence type="predicted"/>
<dbReference type="InterPro" id="IPR001781">
    <property type="entry name" value="Znf_LIM"/>
</dbReference>
<gene>
    <name evidence="10" type="ORF">CALMAC_LOCUS19133</name>
</gene>
<evidence type="ECO:0000259" key="8">
    <source>
        <dbReference type="PROSITE" id="PS50200"/>
    </source>
</evidence>
<dbReference type="InterPro" id="IPR033614">
    <property type="entry name" value="RASSF1-6"/>
</dbReference>
<keyword evidence="3 4" id="KW-0440">LIM domain</keyword>
<dbReference type="CDD" id="cd21886">
    <property type="entry name" value="SARAH_RASSF2-like"/>
    <property type="match status" value="1"/>
</dbReference>
<evidence type="ECO:0000256" key="2">
    <source>
        <dbReference type="ARBA" id="ARBA00022833"/>
    </source>
</evidence>
<dbReference type="InterPro" id="IPR000159">
    <property type="entry name" value="RA_dom"/>
</dbReference>
<dbReference type="Gene3D" id="3.10.20.90">
    <property type="entry name" value="Phosphatidylinositol 3-kinase Catalytic Subunit, Chain A, domain 1"/>
    <property type="match status" value="1"/>
</dbReference>
<feature type="region of interest" description="Disordered" evidence="6">
    <location>
        <begin position="287"/>
        <end position="310"/>
    </location>
</feature>
<dbReference type="EMBL" id="CAACVG010013436">
    <property type="protein sequence ID" value="VEN61819.1"/>
    <property type="molecule type" value="Genomic_DNA"/>
</dbReference>
<dbReference type="CDD" id="cd09401">
    <property type="entry name" value="LIM_TLP_like"/>
    <property type="match status" value="1"/>
</dbReference>
<dbReference type="Gene3D" id="2.10.110.10">
    <property type="entry name" value="Cysteine Rich Protein"/>
    <property type="match status" value="1"/>
</dbReference>
<evidence type="ECO:0008006" key="12">
    <source>
        <dbReference type="Google" id="ProtNLM"/>
    </source>
</evidence>
<feature type="domain" description="Ras-associating" evidence="8">
    <location>
        <begin position="442"/>
        <end position="534"/>
    </location>
</feature>
<dbReference type="Proteomes" id="UP000410492">
    <property type="component" value="Unassembled WGS sequence"/>
</dbReference>
<keyword evidence="2 4" id="KW-0862">Zinc</keyword>
<name>A0A653DPA7_CALMS</name>
<sequence length="593" mass="66816">MWKCHKCHKPVYFAERKQSLGYNWHPECLRCEECGKRLNPGQHAEHKGVPYCHVPCYGALFGPQLFGHGTRVESHKSFGAQKESPKPGNGPALPRSHLESKIKVYNQYYEGRSGEIRCREVNGRYVLEGPLRVRWGVRGVIHLKEDDDQRTVVIALRKRNSCRYSSAATTPQPCDTDDDVADLPRDASCEDVSVTTSTSEGEWATANEESSENAQSKSGIDSVNDTSPTDTDSPTLSPQYNIPKSVTLPTKLDIKNDWDELDELLRVERKIDVADNPYQTMPATLLSQSTSDNSSTPIKEVGSSACSNKGDSVTDALDDTITTTEDSKTLIAPITNCPNEEDKMPLLLSSMESSITSQDDTWSTCSNHLNRSMSGPDCLCRLRDPQSPEFDSASVTSTDISTYSEQTEEVVLRRPHRGSTAIKRRPGKRLSRSKVKRRCSINGHFYDRETSFFTPPYGSQMSVWVTSLVSTSEVINLVLEKYKVESDPQNFALFVVRDNGEQRRLKEDEYPLLTRVLLGPHEDIAKLYLMDSHTTPEVSSEVAQFLNLSLTECRAILGQYYSQEEREVMRIKEKYEEIKVRIMQKINMLQAKS</sequence>
<dbReference type="GO" id="GO:0007165">
    <property type="term" value="P:signal transduction"/>
    <property type="evidence" value="ECO:0007669"/>
    <property type="project" value="InterPro"/>
</dbReference>
<keyword evidence="11" id="KW-1185">Reference proteome</keyword>
<keyword evidence="5" id="KW-0175">Coiled coil</keyword>
<organism evidence="10 11">
    <name type="scientific">Callosobruchus maculatus</name>
    <name type="common">Southern cowpea weevil</name>
    <name type="synonym">Pulse bruchid</name>
    <dbReference type="NCBI Taxonomy" id="64391"/>
    <lineage>
        <taxon>Eukaryota</taxon>
        <taxon>Metazoa</taxon>
        <taxon>Ecdysozoa</taxon>
        <taxon>Arthropoda</taxon>
        <taxon>Hexapoda</taxon>
        <taxon>Insecta</taxon>
        <taxon>Pterygota</taxon>
        <taxon>Neoptera</taxon>
        <taxon>Endopterygota</taxon>
        <taxon>Coleoptera</taxon>
        <taxon>Polyphaga</taxon>
        <taxon>Cucujiformia</taxon>
        <taxon>Chrysomeloidea</taxon>
        <taxon>Chrysomelidae</taxon>
        <taxon>Bruchinae</taxon>
        <taxon>Bruchini</taxon>
        <taxon>Callosobruchus</taxon>
    </lineage>
</organism>
<evidence type="ECO:0000259" key="7">
    <source>
        <dbReference type="PROSITE" id="PS50023"/>
    </source>
</evidence>
<feature type="compositionally biased region" description="Polar residues" evidence="6">
    <location>
        <begin position="287"/>
        <end position="297"/>
    </location>
</feature>
<dbReference type="CDD" id="cd01784">
    <property type="entry name" value="RA_RASSF2_like"/>
    <property type="match status" value="1"/>
</dbReference>
<protein>
    <recommendedName>
        <fullName evidence="12">Ras-associating domain-containing protein</fullName>
    </recommendedName>
</protein>
<dbReference type="SUPFAM" id="SSF54236">
    <property type="entry name" value="Ubiquitin-like"/>
    <property type="match status" value="1"/>
</dbReference>
<evidence type="ECO:0000256" key="4">
    <source>
        <dbReference type="PROSITE-ProRule" id="PRU00125"/>
    </source>
</evidence>
<feature type="compositionally biased region" description="Low complexity" evidence="6">
    <location>
        <begin position="225"/>
        <end position="238"/>
    </location>
</feature>
<dbReference type="SMART" id="SM00314">
    <property type="entry name" value="RA"/>
    <property type="match status" value="1"/>
</dbReference>
<feature type="domain" description="LIM zinc-binding" evidence="7">
    <location>
        <begin position="2"/>
        <end position="63"/>
    </location>
</feature>
<evidence type="ECO:0000256" key="3">
    <source>
        <dbReference type="ARBA" id="ARBA00023038"/>
    </source>
</evidence>
<feature type="compositionally biased region" description="Polar residues" evidence="6">
    <location>
        <begin position="212"/>
        <end position="224"/>
    </location>
</feature>
<evidence type="ECO:0000256" key="6">
    <source>
        <dbReference type="SAM" id="MobiDB-lite"/>
    </source>
</evidence>
<dbReference type="InterPro" id="IPR011524">
    <property type="entry name" value="SARAH_dom"/>
</dbReference>
<feature type="coiled-coil region" evidence="5">
    <location>
        <begin position="561"/>
        <end position="592"/>
    </location>
</feature>